<dbReference type="Proteomes" id="UP001151529">
    <property type="component" value="Chromosome 5"/>
</dbReference>
<protein>
    <submittedName>
        <fullName evidence="1">Uncharacterized protein</fullName>
    </submittedName>
</protein>
<reference evidence="1" key="1">
    <citation type="submission" date="2022-11" db="EMBL/GenBank/DDBJ databases">
        <authorList>
            <person name="Hyden B.L."/>
            <person name="Feng K."/>
            <person name="Yates T."/>
            <person name="Jawdy S."/>
            <person name="Smart L.B."/>
            <person name="Muchero W."/>
        </authorList>
    </citation>
    <scope>NUCLEOTIDE SEQUENCE</scope>
    <source>
        <tissue evidence="1">Shoot tip</tissue>
    </source>
</reference>
<reference evidence="1" key="2">
    <citation type="journal article" date="2023" name="Int. J. Mol. Sci.">
        <title>De Novo Assembly and Annotation of 11 Diverse Shrub Willow (Salix) Genomes Reveals Novel Gene Organization in Sex-Linked Regions.</title>
        <authorList>
            <person name="Hyden B."/>
            <person name="Feng K."/>
            <person name="Yates T.B."/>
            <person name="Jawdy S."/>
            <person name="Cereghino C."/>
            <person name="Smart L.B."/>
            <person name="Muchero W."/>
        </authorList>
    </citation>
    <scope>NUCLEOTIDE SEQUENCE [LARGE SCALE GENOMIC DNA]</scope>
    <source>
        <tissue evidence="1">Shoot tip</tissue>
    </source>
</reference>
<keyword evidence="2" id="KW-1185">Reference proteome</keyword>
<dbReference type="AlphaFoldDB" id="A0A9Q0ZK05"/>
<sequence>MSDKSSATLSSKHSSLGEQMSFQAGFNTGASMCQRTRDNDRGVGTRQHISKVVRSVERTYIIVTEVVIIFQEV</sequence>
<name>A0A9Q0ZK05_SALVM</name>
<comment type="caution">
    <text evidence="1">The sequence shown here is derived from an EMBL/GenBank/DDBJ whole genome shotgun (WGS) entry which is preliminary data.</text>
</comment>
<evidence type="ECO:0000313" key="1">
    <source>
        <dbReference type="EMBL" id="KAJ6737264.1"/>
    </source>
</evidence>
<dbReference type="EMBL" id="JAPFFL010000003">
    <property type="protein sequence ID" value="KAJ6737264.1"/>
    <property type="molecule type" value="Genomic_DNA"/>
</dbReference>
<accession>A0A9Q0ZK05</accession>
<proteinExistence type="predicted"/>
<organism evidence="1 2">
    <name type="scientific">Salix viminalis</name>
    <name type="common">Common osier</name>
    <name type="synonym">Basket willow</name>
    <dbReference type="NCBI Taxonomy" id="40686"/>
    <lineage>
        <taxon>Eukaryota</taxon>
        <taxon>Viridiplantae</taxon>
        <taxon>Streptophyta</taxon>
        <taxon>Embryophyta</taxon>
        <taxon>Tracheophyta</taxon>
        <taxon>Spermatophyta</taxon>
        <taxon>Magnoliopsida</taxon>
        <taxon>eudicotyledons</taxon>
        <taxon>Gunneridae</taxon>
        <taxon>Pentapetalae</taxon>
        <taxon>rosids</taxon>
        <taxon>fabids</taxon>
        <taxon>Malpighiales</taxon>
        <taxon>Salicaceae</taxon>
        <taxon>Saliceae</taxon>
        <taxon>Salix</taxon>
    </lineage>
</organism>
<gene>
    <name evidence="1" type="ORF">OIU85_019338</name>
</gene>
<evidence type="ECO:0000313" key="2">
    <source>
        <dbReference type="Proteomes" id="UP001151529"/>
    </source>
</evidence>